<keyword evidence="5 7" id="KW-0732">Signal</keyword>
<name>A0ABP0UDW4_9BRYO</name>
<feature type="domain" description="Purple acid phosphatase N-terminal" evidence="10">
    <location>
        <begin position="185"/>
        <end position="292"/>
    </location>
</feature>
<dbReference type="InterPro" id="IPR004843">
    <property type="entry name" value="Calcineurin-like_PHP"/>
</dbReference>
<sequence length="632" mass="71424">MGLVAQAVASIALIMLLIIITQTEASGQVRKRDEPPHPLSKVALHRSRKLLDSSVTISASPDLLGQNGQTAAYVTVSFKKQKGAAETDWIGVFSPAKFNGSECLQDLNATYYDDTVPFLCSSPIKFQYANFSSPDYVKTGSGLLTFRLIKQRADFAFGFFSGDLTDPVLQAVSNTITFSDLKAPVYPRLALGAAWNEITVTWTSGYGLDEAVPLVLWGPEDNKSQFTSPASTLTYIRKDLCGPPARTVGWRDPGFIHTAYLEKLWPRTRYFYKFGHKLKNGKYIWGEEGFFTSAPFPGEESLQRVIIYGDMGKAERDGSNEYNNYQLAALNTTDRLVEDIENYDLVFHNGDIVYANGYVFEWDQFTEQVVNITSRVPYMLSSGNHERDWPGTGSFYQNIDSGGECGVPAETYYSVPTRNKDRFWYGTQWGLFHFCVADSEQDWREGSEQHKFLEDCLRSVDRQKQPWLIFLAHRVLGYSSGSYYALEGTFAEPMARESLQELWQKYKVDIAFYGHVHNYERTCPVYENQCISNEKDHYSGTYNATIHIVAGGAGAHLSAFTTIETQWSLVQDFDHGFTKLTAFNRSSLLFEYKRSSDGLVYDQFTITREYKDVLGCDDTNLQQFCPPKTLAT</sequence>
<dbReference type="SUPFAM" id="SSF56300">
    <property type="entry name" value="Metallo-dependent phosphatases"/>
    <property type="match status" value="1"/>
</dbReference>
<dbReference type="CDD" id="cd00839">
    <property type="entry name" value="MPP_PAPs"/>
    <property type="match status" value="1"/>
</dbReference>
<evidence type="ECO:0000313" key="12">
    <source>
        <dbReference type="EMBL" id="CAK9218753.1"/>
    </source>
</evidence>
<feature type="domain" description="Calcineurin-like phosphoesterase" evidence="8">
    <location>
        <begin position="304"/>
        <end position="519"/>
    </location>
</feature>
<comment type="subunit">
    <text evidence="3">Homodimer.</text>
</comment>
<reference evidence="12" key="1">
    <citation type="submission" date="2024-02" db="EMBL/GenBank/DDBJ databases">
        <authorList>
            <consortium name="ELIXIR-Norway"/>
            <consortium name="Elixir Norway"/>
        </authorList>
    </citation>
    <scope>NUCLEOTIDE SEQUENCE</scope>
</reference>
<gene>
    <name evidence="12" type="ORF">CSSPTR1EN2_LOCUS14142</name>
</gene>
<proteinExistence type="inferred from homology"/>
<dbReference type="Pfam" id="PF14008">
    <property type="entry name" value="Metallophos_C"/>
    <property type="match status" value="1"/>
</dbReference>
<evidence type="ECO:0000256" key="6">
    <source>
        <dbReference type="ARBA" id="ARBA00023180"/>
    </source>
</evidence>
<evidence type="ECO:0000256" key="3">
    <source>
        <dbReference type="ARBA" id="ARBA00011738"/>
    </source>
</evidence>
<keyword evidence="7" id="KW-0378">Hydrolase</keyword>
<protein>
    <recommendedName>
        <fullName evidence="7">Purple acid phosphatase</fullName>
        <ecNumber evidence="7">3.1.3.2</ecNumber>
    </recommendedName>
</protein>
<evidence type="ECO:0000256" key="5">
    <source>
        <dbReference type="ARBA" id="ARBA00022729"/>
    </source>
</evidence>
<feature type="signal peptide" evidence="7">
    <location>
        <begin position="1"/>
        <end position="25"/>
    </location>
</feature>
<dbReference type="PANTHER" id="PTHR45778:SF6">
    <property type="entry name" value="INACTIVE PURPLE ACID PHOSPHATASE 24-RELATED"/>
    <property type="match status" value="1"/>
</dbReference>
<dbReference type="Proteomes" id="UP001497512">
    <property type="component" value="Chromosome 3"/>
</dbReference>
<dbReference type="InterPro" id="IPR025733">
    <property type="entry name" value="PAPs_C"/>
</dbReference>
<accession>A0ABP0UDW4</accession>
<dbReference type="InterPro" id="IPR008963">
    <property type="entry name" value="Purple_acid_Pase-like_N"/>
</dbReference>
<dbReference type="EMBL" id="OZ019895">
    <property type="protein sequence ID" value="CAK9218753.1"/>
    <property type="molecule type" value="Genomic_DNA"/>
</dbReference>
<comment type="subcellular location">
    <subcellularLocation>
        <location evidence="1">Secreted</location>
    </subcellularLocation>
</comment>
<dbReference type="PANTHER" id="PTHR45778">
    <property type="entry name" value="PURPLE ACID PHOSPHATASE-RELATED"/>
    <property type="match status" value="1"/>
</dbReference>
<feature type="domain" description="Purple acid phosphatase C-terminal" evidence="9">
    <location>
        <begin position="544"/>
        <end position="603"/>
    </location>
</feature>
<dbReference type="Gene3D" id="2.60.40.380">
    <property type="entry name" value="Purple acid phosphatase-like, N-terminal"/>
    <property type="match status" value="1"/>
</dbReference>
<dbReference type="InterPro" id="IPR029052">
    <property type="entry name" value="Metallo-depent_PP-like"/>
</dbReference>
<evidence type="ECO:0000313" key="13">
    <source>
        <dbReference type="Proteomes" id="UP001497512"/>
    </source>
</evidence>
<evidence type="ECO:0000259" key="9">
    <source>
        <dbReference type="Pfam" id="PF14008"/>
    </source>
</evidence>
<evidence type="ECO:0000259" key="8">
    <source>
        <dbReference type="Pfam" id="PF00149"/>
    </source>
</evidence>
<evidence type="ECO:0000256" key="7">
    <source>
        <dbReference type="RuleBase" id="RU361203"/>
    </source>
</evidence>
<dbReference type="EC" id="3.1.3.2" evidence="7"/>
<dbReference type="Pfam" id="PF17808">
    <property type="entry name" value="fn3_PAP"/>
    <property type="match status" value="1"/>
</dbReference>
<dbReference type="Pfam" id="PF16656">
    <property type="entry name" value="Pur_ac_phosph_N"/>
    <property type="match status" value="1"/>
</dbReference>
<comment type="catalytic activity">
    <reaction evidence="7">
        <text>a phosphate monoester + H2O = an alcohol + phosphate</text>
        <dbReference type="Rhea" id="RHEA:15017"/>
        <dbReference type="ChEBI" id="CHEBI:15377"/>
        <dbReference type="ChEBI" id="CHEBI:30879"/>
        <dbReference type="ChEBI" id="CHEBI:43474"/>
        <dbReference type="ChEBI" id="CHEBI:67140"/>
        <dbReference type="EC" id="3.1.3.2"/>
    </reaction>
</comment>
<evidence type="ECO:0000256" key="2">
    <source>
        <dbReference type="ARBA" id="ARBA00008723"/>
    </source>
</evidence>
<organism evidence="12 13">
    <name type="scientific">Sphagnum troendelagicum</name>
    <dbReference type="NCBI Taxonomy" id="128251"/>
    <lineage>
        <taxon>Eukaryota</taxon>
        <taxon>Viridiplantae</taxon>
        <taxon>Streptophyta</taxon>
        <taxon>Embryophyta</taxon>
        <taxon>Bryophyta</taxon>
        <taxon>Sphagnophytina</taxon>
        <taxon>Sphagnopsida</taxon>
        <taxon>Sphagnales</taxon>
        <taxon>Sphagnaceae</taxon>
        <taxon>Sphagnum</taxon>
    </lineage>
</organism>
<dbReference type="SUPFAM" id="SSF49363">
    <property type="entry name" value="Purple acid phosphatase, N-terminal domain"/>
    <property type="match status" value="1"/>
</dbReference>
<keyword evidence="13" id="KW-1185">Reference proteome</keyword>
<evidence type="ECO:0000259" key="11">
    <source>
        <dbReference type="Pfam" id="PF17808"/>
    </source>
</evidence>
<dbReference type="Pfam" id="PF00149">
    <property type="entry name" value="Metallophos"/>
    <property type="match status" value="1"/>
</dbReference>
<comment type="similarity">
    <text evidence="2 7">Belongs to the metallophosphoesterase superfamily. Purple acid phosphatase family.</text>
</comment>
<dbReference type="Gene3D" id="3.60.21.10">
    <property type="match status" value="1"/>
</dbReference>
<feature type="chain" id="PRO_5045002742" description="Purple acid phosphatase" evidence="7">
    <location>
        <begin position="26"/>
        <end position="632"/>
    </location>
</feature>
<keyword evidence="6" id="KW-0325">Glycoprotein</keyword>
<evidence type="ECO:0000256" key="4">
    <source>
        <dbReference type="ARBA" id="ARBA00022525"/>
    </source>
</evidence>
<keyword evidence="4" id="KW-0964">Secreted</keyword>
<evidence type="ECO:0000256" key="1">
    <source>
        <dbReference type="ARBA" id="ARBA00004613"/>
    </source>
</evidence>
<dbReference type="InterPro" id="IPR041792">
    <property type="entry name" value="MPP_PAP"/>
</dbReference>
<evidence type="ECO:0000259" key="10">
    <source>
        <dbReference type="Pfam" id="PF16656"/>
    </source>
</evidence>
<dbReference type="InterPro" id="IPR040974">
    <property type="entry name" value="Fn3_PAP"/>
</dbReference>
<dbReference type="InterPro" id="IPR015914">
    <property type="entry name" value="PAPs_N"/>
</dbReference>
<feature type="domain" description="Purple acid phosphatase Fn3-like" evidence="11">
    <location>
        <begin position="57"/>
        <end position="179"/>
    </location>
</feature>